<feature type="domain" description="HTH tetR-type" evidence="3">
    <location>
        <begin position="17"/>
        <end position="77"/>
    </location>
</feature>
<dbReference type="PRINTS" id="PR00455">
    <property type="entry name" value="HTHTETR"/>
</dbReference>
<dbReference type="PANTHER" id="PTHR30055">
    <property type="entry name" value="HTH-TYPE TRANSCRIPTIONAL REGULATOR RUTR"/>
    <property type="match status" value="1"/>
</dbReference>
<dbReference type="InterPro" id="IPR001647">
    <property type="entry name" value="HTH_TetR"/>
</dbReference>
<protein>
    <submittedName>
        <fullName evidence="4">TetR family transcriptional regulator</fullName>
    </submittedName>
</protein>
<dbReference type="PROSITE" id="PS50977">
    <property type="entry name" value="HTH_TETR_2"/>
    <property type="match status" value="1"/>
</dbReference>
<reference evidence="4 5" key="1">
    <citation type="submission" date="2019-03" db="EMBL/GenBank/DDBJ databases">
        <title>Genomic Encyclopedia of Type Strains, Phase IV (KMG-IV): sequencing the most valuable type-strain genomes for metagenomic binning, comparative biology and taxonomic classification.</title>
        <authorList>
            <person name="Goeker M."/>
        </authorList>
    </citation>
    <scope>NUCLEOTIDE SEQUENCE [LARGE SCALE GENOMIC DNA]</scope>
    <source>
        <strain evidence="4 5">DSM 22958</strain>
    </source>
</reference>
<dbReference type="SUPFAM" id="SSF46689">
    <property type="entry name" value="Homeodomain-like"/>
    <property type="match status" value="1"/>
</dbReference>
<evidence type="ECO:0000259" key="3">
    <source>
        <dbReference type="PROSITE" id="PS50977"/>
    </source>
</evidence>
<accession>A0A4V2RX19</accession>
<keyword evidence="5" id="KW-1185">Reference proteome</keyword>
<organism evidence="4 5">
    <name type="scientific">Camelimonas lactis</name>
    <dbReference type="NCBI Taxonomy" id="659006"/>
    <lineage>
        <taxon>Bacteria</taxon>
        <taxon>Pseudomonadati</taxon>
        <taxon>Pseudomonadota</taxon>
        <taxon>Alphaproteobacteria</taxon>
        <taxon>Hyphomicrobiales</taxon>
        <taxon>Chelatococcaceae</taxon>
        <taxon>Camelimonas</taxon>
    </lineage>
</organism>
<comment type="caution">
    <text evidence="4">The sequence shown here is derived from an EMBL/GenBank/DDBJ whole genome shotgun (WGS) entry which is preliminary data.</text>
</comment>
<evidence type="ECO:0000256" key="1">
    <source>
        <dbReference type="ARBA" id="ARBA00023125"/>
    </source>
</evidence>
<dbReference type="InterPro" id="IPR009057">
    <property type="entry name" value="Homeodomain-like_sf"/>
</dbReference>
<dbReference type="PANTHER" id="PTHR30055:SF226">
    <property type="entry name" value="HTH-TYPE TRANSCRIPTIONAL REGULATOR PKSA"/>
    <property type="match status" value="1"/>
</dbReference>
<name>A0A4V2RX19_9HYPH</name>
<dbReference type="Gene3D" id="1.10.357.10">
    <property type="entry name" value="Tetracycline Repressor, domain 2"/>
    <property type="match status" value="1"/>
</dbReference>
<dbReference type="Pfam" id="PF00440">
    <property type="entry name" value="TetR_N"/>
    <property type="match status" value="1"/>
</dbReference>
<evidence type="ECO:0000313" key="4">
    <source>
        <dbReference type="EMBL" id="TCO11180.1"/>
    </source>
</evidence>
<evidence type="ECO:0000313" key="5">
    <source>
        <dbReference type="Proteomes" id="UP000294881"/>
    </source>
</evidence>
<dbReference type="Proteomes" id="UP000294881">
    <property type="component" value="Unassembled WGS sequence"/>
</dbReference>
<dbReference type="RefSeq" id="WP_132009210.1">
    <property type="nucleotide sequence ID" value="NZ_JBHUNN010000002.1"/>
</dbReference>
<dbReference type="GO" id="GO:0003700">
    <property type="term" value="F:DNA-binding transcription factor activity"/>
    <property type="evidence" value="ECO:0007669"/>
    <property type="project" value="TreeGrafter"/>
</dbReference>
<gene>
    <name evidence="4" type="ORF">EV666_11316</name>
</gene>
<keyword evidence="1 2" id="KW-0238">DNA-binding</keyword>
<dbReference type="AlphaFoldDB" id="A0A4V2RX19"/>
<dbReference type="OrthoDB" id="9798857at2"/>
<evidence type="ECO:0000256" key="2">
    <source>
        <dbReference type="PROSITE-ProRule" id="PRU00335"/>
    </source>
</evidence>
<dbReference type="InterPro" id="IPR050109">
    <property type="entry name" value="HTH-type_TetR-like_transc_reg"/>
</dbReference>
<feature type="DNA-binding region" description="H-T-H motif" evidence="2">
    <location>
        <begin position="40"/>
        <end position="59"/>
    </location>
</feature>
<proteinExistence type="predicted"/>
<dbReference type="EMBL" id="SLWL01000013">
    <property type="protein sequence ID" value="TCO11180.1"/>
    <property type="molecule type" value="Genomic_DNA"/>
</dbReference>
<sequence length="205" mass="22383">MTSIPKAGDAQRPDADLTARARIRNAALALFALKGARAATLREIAEAAGVTHGLVVHHFRNKDGLRLAVQEHVMAMITDTLNAVPVTGGAAEFGRARDASVARMYAANPDLALYVRRETAELELGGGDPEFMRQLAEMTLSQVRGLRAAGAARSQVPEHEQAFAILLRQMTIQLVQPLGERLWEHFRQDSDEAPPEVTLKFVTPR</sequence>
<dbReference type="GO" id="GO:0000976">
    <property type="term" value="F:transcription cis-regulatory region binding"/>
    <property type="evidence" value="ECO:0007669"/>
    <property type="project" value="TreeGrafter"/>
</dbReference>